<protein>
    <submittedName>
        <fullName evidence="1">Uncharacterized protein</fullName>
    </submittedName>
</protein>
<evidence type="ECO:0000313" key="2">
    <source>
        <dbReference type="Proteomes" id="UP001519460"/>
    </source>
</evidence>
<keyword evidence="2" id="KW-1185">Reference proteome</keyword>
<organism evidence="1 2">
    <name type="scientific">Batillaria attramentaria</name>
    <dbReference type="NCBI Taxonomy" id="370345"/>
    <lineage>
        <taxon>Eukaryota</taxon>
        <taxon>Metazoa</taxon>
        <taxon>Spiralia</taxon>
        <taxon>Lophotrochozoa</taxon>
        <taxon>Mollusca</taxon>
        <taxon>Gastropoda</taxon>
        <taxon>Caenogastropoda</taxon>
        <taxon>Sorbeoconcha</taxon>
        <taxon>Cerithioidea</taxon>
        <taxon>Batillariidae</taxon>
        <taxon>Batillaria</taxon>
    </lineage>
</organism>
<accession>A0ABD0LWH1</accession>
<proteinExistence type="predicted"/>
<gene>
    <name evidence="1" type="ORF">BaRGS_00004861</name>
</gene>
<dbReference type="Proteomes" id="UP001519460">
    <property type="component" value="Unassembled WGS sequence"/>
</dbReference>
<evidence type="ECO:0000313" key="1">
    <source>
        <dbReference type="EMBL" id="KAK7503738.1"/>
    </source>
</evidence>
<name>A0ABD0LWH1_9CAEN</name>
<comment type="caution">
    <text evidence="1">The sequence shown here is derived from an EMBL/GenBank/DDBJ whole genome shotgun (WGS) entry which is preliminary data.</text>
</comment>
<reference evidence="1 2" key="1">
    <citation type="journal article" date="2023" name="Sci. Data">
        <title>Genome assembly of the Korean intertidal mud-creeper Batillaria attramentaria.</title>
        <authorList>
            <person name="Patra A.K."/>
            <person name="Ho P.T."/>
            <person name="Jun S."/>
            <person name="Lee S.J."/>
            <person name="Kim Y."/>
            <person name="Won Y.J."/>
        </authorList>
    </citation>
    <scope>NUCLEOTIDE SEQUENCE [LARGE SCALE GENOMIC DNA]</scope>
    <source>
        <strain evidence="1">Wonlab-2016</strain>
    </source>
</reference>
<sequence length="110" mass="12020">MIIFLADKIAPSCVPSHHLSLSSIGESVSKTISITLFDDGIPVTSITYKDDNFSFVDRQADGSFDWNLQDFQCLYNEGTADLLTPVPESVKLRLALARFDSPALHACVAV</sequence>
<dbReference type="AlphaFoldDB" id="A0ABD0LWH1"/>
<dbReference type="EMBL" id="JACVVK020000018">
    <property type="protein sequence ID" value="KAK7503738.1"/>
    <property type="molecule type" value="Genomic_DNA"/>
</dbReference>